<dbReference type="PANTHER" id="PTHR43215">
    <property type="entry name" value="RADIAL SPOKE HEAD 1 HOMOLOG"/>
    <property type="match status" value="1"/>
</dbReference>
<dbReference type="GO" id="GO:0004672">
    <property type="term" value="F:protein kinase activity"/>
    <property type="evidence" value="ECO:0007669"/>
    <property type="project" value="InterPro"/>
</dbReference>
<evidence type="ECO:0000259" key="2">
    <source>
        <dbReference type="PROSITE" id="PS50011"/>
    </source>
</evidence>
<dbReference type="AlphaFoldDB" id="A0A8S1YH33"/>
<dbReference type="InterPro" id="IPR003409">
    <property type="entry name" value="MORN"/>
</dbReference>
<proteinExistence type="predicted"/>
<evidence type="ECO:0000313" key="3">
    <source>
        <dbReference type="EMBL" id="CAD8212821.1"/>
    </source>
</evidence>
<dbReference type="GO" id="GO:0005524">
    <property type="term" value="F:ATP binding"/>
    <property type="evidence" value="ECO:0007669"/>
    <property type="project" value="InterPro"/>
</dbReference>
<dbReference type="SMART" id="SM00220">
    <property type="entry name" value="S_TKc"/>
    <property type="match status" value="1"/>
</dbReference>
<gene>
    <name evidence="3" type="ORF">POCTA_138.1.T1590069</name>
</gene>
<dbReference type="OMA" id="SEDQFHG"/>
<feature type="domain" description="Protein kinase" evidence="2">
    <location>
        <begin position="1"/>
        <end position="282"/>
    </location>
</feature>
<dbReference type="PANTHER" id="PTHR43215:SF14">
    <property type="entry name" value="RADIAL SPOKE HEAD 1 HOMOLOG"/>
    <property type="match status" value="1"/>
</dbReference>
<protein>
    <recommendedName>
        <fullName evidence="2">Protein kinase domain-containing protein</fullName>
    </recommendedName>
</protein>
<dbReference type="PROSITE" id="PS50011">
    <property type="entry name" value="PROTEIN_KINASE_DOM"/>
    <property type="match status" value="1"/>
</dbReference>
<evidence type="ECO:0000313" key="4">
    <source>
        <dbReference type="Proteomes" id="UP000683925"/>
    </source>
</evidence>
<dbReference type="Pfam" id="PF02493">
    <property type="entry name" value="MORN"/>
    <property type="match status" value="5"/>
</dbReference>
<accession>A0A8S1YH33</accession>
<sequence length="728" mass="85184">MGATDSKPIYKLYEHFKQINVHNNDFPDCQILQHKRDPNQQLILRTISMTEEAHFKRTVQQYQIRQKINHPNILGLSNYFYEFEQQLCGQFYKVNLLFEYPQSNLERVQILNENQLIEYLKQTISGLACMQRNEIPHNTLQLKYLYLMDGTVKVCDPQYFQHNTNYVQILQNPNCVESIYLSPNLVNTIRKNNWQPKHNQYKSDVFTLGMLFLHLGLNQVNSDCYNYIQGKFLEEHLTIKLQKLRTRYGQLFCDLIQMMLITQEDKRPDFIQMEQIISYKQLTGKPTYQQQQQSYQQQQLIPNVIPKQIIPVQPIGLTDTIHQPSTNSLQLEQCQYNAQINQSKRASQVQNISPMKYAHQYTIKTTSSQRSSTPISKVMIPAQQVQSQVRDCSVPKQQSQIQNTSSRQINHEYINKNNYSQNSIQNTATVTTITDQSILSNKSMLQQLNLTPKLSIHQMNQTNSKFQQINQPPESKILPSLVFQLQQDQCDSLSKFHPSEVSSVHSQFDENLDSQVNEDVNTQRQGDCEYSQILCDSTNLPQQFKNTLTKEFSLPYEMSKIKEKKVNEPEFVVEHYGNGSRYEGMKWNGMRHGQGRFFYQDGGLYDGEWKENKMHGEGTLYYGTGQPAYEGQWSEDQFHGFGTLYNEHPQLSEEGFDYRDFDNVEDYWMKYSGNFKLDNKEGQGSLHLTNGERFVGSFERDLINGKGVFYRMDGKMMEGRWVDNKLVY</sequence>
<keyword evidence="4" id="KW-1185">Reference proteome</keyword>
<evidence type="ECO:0000256" key="1">
    <source>
        <dbReference type="ARBA" id="ARBA00022737"/>
    </source>
</evidence>
<dbReference type="Proteomes" id="UP000683925">
    <property type="component" value="Unassembled WGS sequence"/>
</dbReference>
<dbReference type="OrthoDB" id="284854at2759"/>
<dbReference type="InterPro" id="IPR000719">
    <property type="entry name" value="Prot_kinase_dom"/>
</dbReference>
<name>A0A8S1YH33_PAROT</name>
<dbReference type="EMBL" id="CAJJDP010000161">
    <property type="protein sequence ID" value="CAD8212821.1"/>
    <property type="molecule type" value="Genomic_DNA"/>
</dbReference>
<dbReference type="SMART" id="SM00698">
    <property type="entry name" value="MORN"/>
    <property type="match status" value="5"/>
</dbReference>
<keyword evidence="1" id="KW-0677">Repeat</keyword>
<reference evidence="3" key="1">
    <citation type="submission" date="2021-01" db="EMBL/GenBank/DDBJ databases">
        <authorList>
            <consortium name="Genoscope - CEA"/>
            <person name="William W."/>
        </authorList>
    </citation>
    <scope>NUCLEOTIDE SEQUENCE</scope>
</reference>
<organism evidence="3 4">
    <name type="scientific">Paramecium octaurelia</name>
    <dbReference type="NCBI Taxonomy" id="43137"/>
    <lineage>
        <taxon>Eukaryota</taxon>
        <taxon>Sar</taxon>
        <taxon>Alveolata</taxon>
        <taxon>Ciliophora</taxon>
        <taxon>Intramacronucleata</taxon>
        <taxon>Oligohymenophorea</taxon>
        <taxon>Peniculida</taxon>
        <taxon>Parameciidae</taxon>
        <taxon>Paramecium</taxon>
    </lineage>
</organism>
<comment type="caution">
    <text evidence="3">The sequence shown here is derived from an EMBL/GenBank/DDBJ whole genome shotgun (WGS) entry which is preliminary data.</text>
</comment>